<protein>
    <submittedName>
        <fullName evidence="1">Uncharacterized protein</fullName>
    </submittedName>
</protein>
<sequence length="206" mass="23151">MDEYIYKKYSSEFSKQKVSENVNRTVKIDNKGTTKGFESLLLSKPLTAATLVPQTTEQSIEHHGKQIAWKGKKNSVPLSTVSSNSFCPFIAIALSQPDPKSLATPIPVPVNIERKKKRREIRGLLTNPPRERGHGQSLKCFSIIRTKKDEQRSCSERETRRRSSRVADGVVLLSSPKGRSIELSFERVHTMSIHESNGLRSFSGLD</sequence>
<name>A0AA40KE54_9HYME</name>
<dbReference type="AlphaFoldDB" id="A0AA40KE54"/>
<gene>
    <name evidence="1" type="ORF">K0M31_017967</name>
</gene>
<comment type="caution">
    <text evidence="1">The sequence shown here is derived from an EMBL/GenBank/DDBJ whole genome shotgun (WGS) entry which is preliminary data.</text>
</comment>
<accession>A0AA40KE54</accession>
<evidence type="ECO:0000313" key="2">
    <source>
        <dbReference type="Proteomes" id="UP001177670"/>
    </source>
</evidence>
<evidence type="ECO:0000313" key="1">
    <source>
        <dbReference type="EMBL" id="KAK1116890.1"/>
    </source>
</evidence>
<reference evidence="1" key="1">
    <citation type="submission" date="2021-10" db="EMBL/GenBank/DDBJ databases">
        <title>Melipona bicolor Genome sequencing and assembly.</title>
        <authorList>
            <person name="Araujo N.S."/>
            <person name="Arias M.C."/>
        </authorList>
    </citation>
    <scope>NUCLEOTIDE SEQUENCE</scope>
    <source>
        <strain evidence="1">USP_2M_L1-L4_2017</strain>
        <tissue evidence="1">Whole body</tissue>
    </source>
</reference>
<proteinExistence type="predicted"/>
<keyword evidence="2" id="KW-1185">Reference proteome</keyword>
<dbReference type="EMBL" id="JAHYIQ010000060">
    <property type="protein sequence ID" value="KAK1116890.1"/>
    <property type="molecule type" value="Genomic_DNA"/>
</dbReference>
<organism evidence="1 2">
    <name type="scientific">Melipona bicolor</name>
    <dbReference type="NCBI Taxonomy" id="60889"/>
    <lineage>
        <taxon>Eukaryota</taxon>
        <taxon>Metazoa</taxon>
        <taxon>Ecdysozoa</taxon>
        <taxon>Arthropoda</taxon>
        <taxon>Hexapoda</taxon>
        <taxon>Insecta</taxon>
        <taxon>Pterygota</taxon>
        <taxon>Neoptera</taxon>
        <taxon>Endopterygota</taxon>
        <taxon>Hymenoptera</taxon>
        <taxon>Apocrita</taxon>
        <taxon>Aculeata</taxon>
        <taxon>Apoidea</taxon>
        <taxon>Anthophila</taxon>
        <taxon>Apidae</taxon>
        <taxon>Melipona</taxon>
    </lineage>
</organism>
<dbReference type="Proteomes" id="UP001177670">
    <property type="component" value="Unassembled WGS sequence"/>
</dbReference>